<sequence>MLNLEKGNHKQMIRIGLLYIGFSFHLLYNMYPGQKFPFRLVQYFSENKAADKDHNATQHDAMHVDSQDFGRVFKKSISYVTMIGSMR</sequence>
<proteinExistence type="predicted"/>
<accession>A0A232FDY2</accession>
<keyword evidence="1" id="KW-1133">Transmembrane helix</keyword>
<reference evidence="2 3" key="1">
    <citation type="journal article" date="2017" name="Curr. Biol.">
        <title>The Evolution of Venom by Co-option of Single-Copy Genes.</title>
        <authorList>
            <person name="Martinson E.O."/>
            <person name="Mrinalini"/>
            <person name="Kelkar Y.D."/>
            <person name="Chang C.H."/>
            <person name="Werren J.H."/>
        </authorList>
    </citation>
    <scope>NUCLEOTIDE SEQUENCE [LARGE SCALE GENOMIC DNA]</scope>
    <source>
        <strain evidence="2 3">Alberta</strain>
        <tissue evidence="2">Whole body</tissue>
    </source>
</reference>
<dbReference type="Proteomes" id="UP000215335">
    <property type="component" value="Unassembled WGS sequence"/>
</dbReference>
<feature type="transmembrane region" description="Helical" evidence="1">
    <location>
        <begin position="12"/>
        <end position="31"/>
    </location>
</feature>
<organism evidence="2 3">
    <name type="scientific">Trichomalopsis sarcophagae</name>
    <dbReference type="NCBI Taxonomy" id="543379"/>
    <lineage>
        <taxon>Eukaryota</taxon>
        <taxon>Metazoa</taxon>
        <taxon>Ecdysozoa</taxon>
        <taxon>Arthropoda</taxon>
        <taxon>Hexapoda</taxon>
        <taxon>Insecta</taxon>
        <taxon>Pterygota</taxon>
        <taxon>Neoptera</taxon>
        <taxon>Endopterygota</taxon>
        <taxon>Hymenoptera</taxon>
        <taxon>Apocrita</taxon>
        <taxon>Proctotrupomorpha</taxon>
        <taxon>Chalcidoidea</taxon>
        <taxon>Pteromalidae</taxon>
        <taxon>Pteromalinae</taxon>
        <taxon>Trichomalopsis</taxon>
    </lineage>
</organism>
<evidence type="ECO:0000256" key="1">
    <source>
        <dbReference type="SAM" id="Phobius"/>
    </source>
</evidence>
<dbReference type="EMBL" id="NNAY01000365">
    <property type="protein sequence ID" value="OXU28862.1"/>
    <property type="molecule type" value="Genomic_DNA"/>
</dbReference>
<keyword evidence="3" id="KW-1185">Reference proteome</keyword>
<gene>
    <name evidence="2" type="ORF">TSAR_009155</name>
</gene>
<dbReference type="AlphaFoldDB" id="A0A232FDY2"/>
<keyword evidence="1" id="KW-0472">Membrane</keyword>
<protein>
    <submittedName>
        <fullName evidence="2">Uncharacterized protein</fullName>
    </submittedName>
</protein>
<evidence type="ECO:0000313" key="3">
    <source>
        <dbReference type="Proteomes" id="UP000215335"/>
    </source>
</evidence>
<evidence type="ECO:0000313" key="2">
    <source>
        <dbReference type="EMBL" id="OXU28862.1"/>
    </source>
</evidence>
<comment type="caution">
    <text evidence="2">The sequence shown here is derived from an EMBL/GenBank/DDBJ whole genome shotgun (WGS) entry which is preliminary data.</text>
</comment>
<name>A0A232FDY2_9HYME</name>
<keyword evidence="1" id="KW-0812">Transmembrane</keyword>